<sequence length="107" mass="12565">MTSRSENSHFAKNARLKYCFVPACSSSASKDPEKIFINVPKGENWLKLLNQLQEDSKNCRRVKLDTSDKIQLKKGILRRFFNCQPDWKRTHAILIREVVQKLPRTKF</sequence>
<dbReference type="AlphaFoldDB" id="A0AAN7PHZ1"/>
<protein>
    <submittedName>
        <fullName evidence="1">Uncharacterized protein</fullName>
    </submittedName>
</protein>
<proteinExistence type="predicted"/>
<evidence type="ECO:0000313" key="2">
    <source>
        <dbReference type="Proteomes" id="UP001353858"/>
    </source>
</evidence>
<keyword evidence="2" id="KW-1185">Reference proteome</keyword>
<accession>A0AAN7PHZ1</accession>
<dbReference type="Proteomes" id="UP001353858">
    <property type="component" value="Unassembled WGS sequence"/>
</dbReference>
<gene>
    <name evidence="1" type="ORF">RN001_003203</name>
</gene>
<reference evidence="2" key="1">
    <citation type="submission" date="2023-01" db="EMBL/GenBank/DDBJ databases">
        <title>Key to firefly adult light organ development and bioluminescence: homeobox transcription factors regulate luciferase expression and transportation to peroxisome.</title>
        <authorList>
            <person name="Fu X."/>
        </authorList>
    </citation>
    <scope>NUCLEOTIDE SEQUENCE [LARGE SCALE GENOMIC DNA]</scope>
</reference>
<name>A0AAN7PHZ1_9COLE</name>
<comment type="caution">
    <text evidence="1">The sequence shown here is derived from an EMBL/GenBank/DDBJ whole genome shotgun (WGS) entry which is preliminary data.</text>
</comment>
<evidence type="ECO:0000313" key="1">
    <source>
        <dbReference type="EMBL" id="KAK4886932.1"/>
    </source>
</evidence>
<dbReference type="EMBL" id="JARPUR010000001">
    <property type="protein sequence ID" value="KAK4886932.1"/>
    <property type="molecule type" value="Genomic_DNA"/>
</dbReference>
<organism evidence="1 2">
    <name type="scientific">Aquatica leii</name>
    <dbReference type="NCBI Taxonomy" id="1421715"/>
    <lineage>
        <taxon>Eukaryota</taxon>
        <taxon>Metazoa</taxon>
        <taxon>Ecdysozoa</taxon>
        <taxon>Arthropoda</taxon>
        <taxon>Hexapoda</taxon>
        <taxon>Insecta</taxon>
        <taxon>Pterygota</taxon>
        <taxon>Neoptera</taxon>
        <taxon>Endopterygota</taxon>
        <taxon>Coleoptera</taxon>
        <taxon>Polyphaga</taxon>
        <taxon>Elateriformia</taxon>
        <taxon>Elateroidea</taxon>
        <taxon>Lampyridae</taxon>
        <taxon>Luciolinae</taxon>
        <taxon>Aquatica</taxon>
    </lineage>
</organism>